<reference evidence="1" key="1">
    <citation type="journal article" date="2012" name="Nature">
        <title>The tomato genome sequence provides insights into fleshy fruit evolution.</title>
        <authorList>
            <consortium name="Tomato Genome Consortium"/>
        </authorList>
    </citation>
    <scope>NUCLEOTIDE SEQUENCE [LARGE SCALE GENOMIC DNA]</scope>
    <source>
        <strain evidence="1">cv. Heinz 1706</strain>
    </source>
</reference>
<dbReference type="EnsemblPlants" id="Solyc03g045100.1.1">
    <property type="protein sequence ID" value="Solyc03g045100.1.1.1"/>
    <property type="gene ID" value="Solyc03g045100.1"/>
</dbReference>
<evidence type="ECO:0000313" key="1">
    <source>
        <dbReference type="EnsemblPlants" id="Solyc03g045100.1.1.1"/>
    </source>
</evidence>
<dbReference type="Proteomes" id="UP000004994">
    <property type="component" value="Chromosome 3"/>
</dbReference>
<reference evidence="1" key="2">
    <citation type="submission" date="2019-01" db="UniProtKB">
        <authorList>
            <consortium name="EnsemblPlants"/>
        </authorList>
    </citation>
    <scope>IDENTIFICATION</scope>
    <source>
        <strain evidence="1">cv. Heinz 1706</strain>
    </source>
</reference>
<dbReference type="Gramene" id="Solyc03g045100.1.1">
    <property type="protein sequence ID" value="Solyc03g045100.1.1.1"/>
    <property type="gene ID" value="Solyc03g045100.1"/>
</dbReference>
<dbReference type="AlphaFoldDB" id="A0A3Q7FH57"/>
<protein>
    <submittedName>
        <fullName evidence="1">Uncharacterized protein</fullName>
    </submittedName>
</protein>
<dbReference type="PaxDb" id="4081-Solyc03g045100.1.1"/>
<dbReference type="InParanoid" id="A0A3Q7FH57"/>
<accession>A0A3Q7FH57</accession>
<sequence length="80" mass="9039">MPVCTNAEGTYTNLIHKFKIIDINIADKLRMVLDSMKKPPPIAPNQLLYQSKVQSSSKIIAEEKHLPFPDSPQARHLLTL</sequence>
<keyword evidence="2" id="KW-1185">Reference proteome</keyword>
<proteinExistence type="predicted"/>
<organism evidence="1">
    <name type="scientific">Solanum lycopersicum</name>
    <name type="common">Tomato</name>
    <name type="synonym">Lycopersicon esculentum</name>
    <dbReference type="NCBI Taxonomy" id="4081"/>
    <lineage>
        <taxon>Eukaryota</taxon>
        <taxon>Viridiplantae</taxon>
        <taxon>Streptophyta</taxon>
        <taxon>Embryophyta</taxon>
        <taxon>Tracheophyta</taxon>
        <taxon>Spermatophyta</taxon>
        <taxon>Magnoliopsida</taxon>
        <taxon>eudicotyledons</taxon>
        <taxon>Gunneridae</taxon>
        <taxon>Pentapetalae</taxon>
        <taxon>asterids</taxon>
        <taxon>lamiids</taxon>
        <taxon>Solanales</taxon>
        <taxon>Solanaceae</taxon>
        <taxon>Solanoideae</taxon>
        <taxon>Solaneae</taxon>
        <taxon>Solanum</taxon>
        <taxon>Solanum subgen. Lycopersicon</taxon>
    </lineage>
</organism>
<evidence type="ECO:0000313" key="2">
    <source>
        <dbReference type="Proteomes" id="UP000004994"/>
    </source>
</evidence>
<name>A0A3Q7FH57_SOLLC</name>